<evidence type="ECO:0000313" key="2">
    <source>
        <dbReference type="EMBL" id="SEG55509.1"/>
    </source>
</evidence>
<dbReference type="PANTHER" id="PTHR34219:SF1">
    <property type="entry name" value="PEPSY DOMAIN-CONTAINING PROTEIN"/>
    <property type="match status" value="1"/>
</dbReference>
<proteinExistence type="predicted"/>
<reference evidence="2 3" key="1">
    <citation type="submission" date="2016-10" db="EMBL/GenBank/DDBJ databases">
        <authorList>
            <person name="de Groot N.N."/>
        </authorList>
    </citation>
    <scope>NUCLEOTIDE SEQUENCE [LARGE SCALE GENOMIC DNA]</scope>
    <source>
        <strain evidence="2 3">DSM 22012</strain>
    </source>
</reference>
<organism evidence="2 3">
    <name type="scientific">Marinobacterium lutimaris</name>
    <dbReference type="NCBI Taxonomy" id="568106"/>
    <lineage>
        <taxon>Bacteria</taxon>
        <taxon>Pseudomonadati</taxon>
        <taxon>Pseudomonadota</taxon>
        <taxon>Gammaproteobacteria</taxon>
        <taxon>Oceanospirillales</taxon>
        <taxon>Oceanospirillaceae</taxon>
        <taxon>Marinobacterium</taxon>
    </lineage>
</organism>
<keyword evidence="1" id="KW-0472">Membrane</keyword>
<dbReference type="EMBL" id="FNVQ01000002">
    <property type="protein sequence ID" value="SEG55509.1"/>
    <property type="molecule type" value="Genomic_DNA"/>
</dbReference>
<feature type="transmembrane region" description="Helical" evidence="1">
    <location>
        <begin position="29"/>
        <end position="53"/>
    </location>
</feature>
<keyword evidence="3" id="KW-1185">Reference proteome</keyword>
<dbReference type="OrthoDB" id="9791166at2"/>
<feature type="transmembrane region" description="Helical" evidence="1">
    <location>
        <begin position="207"/>
        <end position="226"/>
    </location>
</feature>
<dbReference type="RefSeq" id="WP_104003479.1">
    <property type="nucleotide sequence ID" value="NZ_FNVQ01000002.1"/>
</dbReference>
<protein>
    <submittedName>
        <fullName evidence="2">Uncharacterized iron-regulated membrane protein</fullName>
    </submittedName>
</protein>
<dbReference type="PANTHER" id="PTHR34219">
    <property type="entry name" value="IRON-REGULATED INNER MEMBRANE PROTEIN-RELATED"/>
    <property type="match status" value="1"/>
</dbReference>
<keyword evidence="1" id="KW-1133">Transmembrane helix</keyword>
<dbReference type="AlphaFoldDB" id="A0A1H6B3R3"/>
<dbReference type="Proteomes" id="UP000236745">
    <property type="component" value="Unassembled WGS sequence"/>
</dbReference>
<feature type="transmembrane region" description="Helical" evidence="1">
    <location>
        <begin position="397"/>
        <end position="421"/>
    </location>
</feature>
<feature type="transmembrane region" description="Helical" evidence="1">
    <location>
        <begin position="351"/>
        <end position="372"/>
    </location>
</feature>
<feature type="transmembrane region" description="Helical" evidence="1">
    <location>
        <begin position="165"/>
        <end position="187"/>
    </location>
</feature>
<keyword evidence="1" id="KW-0812">Transmembrane</keyword>
<evidence type="ECO:0000313" key="3">
    <source>
        <dbReference type="Proteomes" id="UP000236745"/>
    </source>
</evidence>
<gene>
    <name evidence="2" type="ORF">SAMN05444390_102387</name>
</gene>
<accession>A0A1H6B3R3</accession>
<dbReference type="Pfam" id="PF03929">
    <property type="entry name" value="PepSY_TM"/>
    <property type="match status" value="1"/>
</dbReference>
<sequence>MSRKDSGQAGGRATPVSSQRTLLDLLTRLHLYIGLFIGPLILIAALTGVIYVLTPEIEDGLYSEQLTTGNTGPAKPLAEQIRAAQQFIHSDELPMAVRPAPTPGETTRVIFKDPAKDSNRGIFIDPANLEIKGDLDVYGTSGILPFRIAIDFFHRHLLLGHYGRIYSEVAASWMWIGALTGCILWFVRYRRARKVEPVRHKHNLIGLWIALGMLFFSATGLTWSNWAGERINIVRQQLNWVTPSVNRTLAEPASNNLASVDMFDTTLQLARENGIVANKLEIRPAMSANQSWSVAEIDRAWPTQVDAVSVDPATLSVIDAARFADYPLVAKMIRWGIDAHMGVLFGLPNRLLLAAFGCALIVLIIYGYRLWWRHRSQRKTLMIESWLQLPWPTRARLLMVVALLSAFMPLLGISLIGFVMIDYFRWRYLARTA</sequence>
<dbReference type="InterPro" id="IPR005625">
    <property type="entry name" value="PepSY-ass_TM"/>
</dbReference>
<name>A0A1H6B3R3_9GAMM</name>
<evidence type="ECO:0000256" key="1">
    <source>
        <dbReference type="SAM" id="Phobius"/>
    </source>
</evidence>